<keyword evidence="2" id="KW-0378">Hydrolase</keyword>
<reference evidence="2 3" key="1">
    <citation type="journal article" date="2019" name="Int. J. Syst. Evol. Microbiol.">
        <title>The Global Catalogue of Microorganisms (GCM) 10K type strain sequencing project: providing services to taxonomists for standard genome sequencing and annotation.</title>
        <authorList>
            <consortium name="The Broad Institute Genomics Platform"/>
            <consortium name="The Broad Institute Genome Sequencing Center for Infectious Disease"/>
            <person name="Wu L."/>
            <person name="Ma J."/>
        </authorList>
    </citation>
    <scope>NUCLEOTIDE SEQUENCE [LARGE SCALE GENOMIC DNA]</scope>
    <source>
        <strain evidence="2 3">CGMCC 1.10387</strain>
    </source>
</reference>
<dbReference type="Gene3D" id="3.40.710.10">
    <property type="entry name" value="DD-peptidase/beta-lactamase superfamily"/>
    <property type="match status" value="1"/>
</dbReference>
<evidence type="ECO:0000313" key="2">
    <source>
        <dbReference type="EMBL" id="MFD1686274.1"/>
    </source>
</evidence>
<evidence type="ECO:0000259" key="1">
    <source>
        <dbReference type="Pfam" id="PF00144"/>
    </source>
</evidence>
<dbReference type="Proteomes" id="UP001597092">
    <property type="component" value="Unassembled WGS sequence"/>
</dbReference>
<comment type="caution">
    <text evidence="2">The sequence shown here is derived from an EMBL/GenBank/DDBJ whole genome shotgun (WGS) entry which is preliminary data.</text>
</comment>
<dbReference type="EMBL" id="JBHUDP010000003">
    <property type="protein sequence ID" value="MFD1686274.1"/>
    <property type="molecule type" value="Genomic_DNA"/>
</dbReference>
<dbReference type="EC" id="3.-.-.-" evidence="2"/>
<dbReference type="InterPro" id="IPR001466">
    <property type="entry name" value="Beta-lactam-related"/>
</dbReference>
<sequence length="376" mass="42645">MEGNEAKSRLKYRLQSAVKDNSDLHSAYLLVHSDSRNVHWNLATGQTAGIEAAPEQPYYAASIGKTFTSTIVAMLADDGQLRFDDPISEYLSESLLDGLHTIDGTDYTDDIRIRHLLGHTSGLPHSLPEGGRMFLNTRLEESSEGNTLFDEMLEEPDRIWEPEETIEWAKQHLEPHFPPGADCYYSEFGYNLLGLIIESVTEQPYHEALAEFLFEPLEMEHSYLPPFSDPAVESELPTAPFYIDETRIDVDDVPSLSAFCAGGQTVNTAEELFRFHRALVEGDLVSEETLQKMQQWNKLWQGIDYGYGVVRIRPLPFLKRFHSWGGLGASSAFMLYNPAIDVYLIGTFNQWSYMRKSIMFLLRTLRSISKVEPSGQ</sequence>
<evidence type="ECO:0000313" key="3">
    <source>
        <dbReference type="Proteomes" id="UP001597092"/>
    </source>
</evidence>
<dbReference type="InterPro" id="IPR012338">
    <property type="entry name" value="Beta-lactam/transpept-like"/>
</dbReference>
<proteinExistence type="predicted"/>
<dbReference type="Pfam" id="PF00144">
    <property type="entry name" value="Beta-lactamase"/>
    <property type="match status" value="1"/>
</dbReference>
<gene>
    <name evidence="2" type="ORF">ACFSAS_11680</name>
</gene>
<dbReference type="SUPFAM" id="SSF56601">
    <property type="entry name" value="beta-lactamase/transpeptidase-like"/>
    <property type="match status" value="1"/>
</dbReference>
<dbReference type="RefSeq" id="WP_256308902.1">
    <property type="nucleotide sequence ID" value="NZ_JANHAW010000003.1"/>
</dbReference>
<organism evidence="2 3">
    <name type="scientific">Halobellus litoreus</name>
    <dbReference type="NCBI Taxonomy" id="755310"/>
    <lineage>
        <taxon>Archaea</taxon>
        <taxon>Methanobacteriati</taxon>
        <taxon>Methanobacteriota</taxon>
        <taxon>Stenosarchaea group</taxon>
        <taxon>Halobacteria</taxon>
        <taxon>Halobacteriales</taxon>
        <taxon>Haloferacaceae</taxon>
        <taxon>Halobellus</taxon>
    </lineage>
</organism>
<keyword evidence="3" id="KW-1185">Reference proteome</keyword>
<dbReference type="InterPro" id="IPR050491">
    <property type="entry name" value="AmpC-like"/>
</dbReference>
<dbReference type="AlphaFoldDB" id="A0ABD6DY81"/>
<dbReference type="PANTHER" id="PTHR46825:SF7">
    <property type="entry name" value="D-ALANYL-D-ALANINE CARBOXYPEPTIDASE"/>
    <property type="match status" value="1"/>
</dbReference>
<dbReference type="GO" id="GO:0016787">
    <property type="term" value="F:hydrolase activity"/>
    <property type="evidence" value="ECO:0007669"/>
    <property type="project" value="UniProtKB-KW"/>
</dbReference>
<feature type="domain" description="Beta-lactamase-related" evidence="1">
    <location>
        <begin position="24"/>
        <end position="352"/>
    </location>
</feature>
<accession>A0ABD6DY81</accession>
<name>A0ABD6DY81_9EURY</name>
<dbReference type="PANTHER" id="PTHR46825">
    <property type="entry name" value="D-ALANYL-D-ALANINE-CARBOXYPEPTIDASE/ENDOPEPTIDASE AMPH"/>
    <property type="match status" value="1"/>
</dbReference>
<protein>
    <submittedName>
        <fullName evidence="2">Serine hydrolase domain-containing protein</fullName>
        <ecNumber evidence="2">3.-.-.-</ecNumber>
    </submittedName>
</protein>